<dbReference type="InterPro" id="IPR008922">
    <property type="entry name" value="Di-copper_centre_dom_sf"/>
</dbReference>
<dbReference type="PANTHER" id="PTHR11474:SF125">
    <property type="entry name" value="N-ACETYL-6-HYDROXYTRYPTOPHAN OXIDASE IVOB-RELATED"/>
    <property type="match status" value="1"/>
</dbReference>
<accession>A0AAE0M3B9</accession>
<organism evidence="6 7">
    <name type="scientific">Cercophora scortea</name>
    <dbReference type="NCBI Taxonomy" id="314031"/>
    <lineage>
        <taxon>Eukaryota</taxon>
        <taxon>Fungi</taxon>
        <taxon>Dikarya</taxon>
        <taxon>Ascomycota</taxon>
        <taxon>Pezizomycotina</taxon>
        <taxon>Sordariomycetes</taxon>
        <taxon>Sordariomycetidae</taxon>
        <taxon>Sordariales</taxon>
        <taxon>Lasiosphaeriaceae</taxon>
        <taxon>Cercophora</taxon>
    </lineage>
</organism>
<evidence type="ECO:0000259" key="5">
    <source>
        <dbReference type="PROSITE" id="PS00498"/>
    </source>
</evidence>
<dbReference type="PROSITE" id="PS51257">
    <property type="entry name" value="PROKAR_LIPOPROTEIN"/>
    <property type="match status" value="1"/>
</dbReference>
<sequence>MVLLKTYLCLTAAAVAYASSSCTSVPTYSQKDIDSGAALASLNAIALKNVQKNYAGSCNARNVKVRQEWRTLSKAQRKQFIAAVKCTQKAPSAVAPGTIPGIHSQYDDFTYVHINQTNKIHLTGSFLTWHRYFISVYEQKLHACGYTGNLPYWEWGLDVNSLRDSPVFDGSDTSLGSDGAYFKHEGIHIPTPQPGVTVDLGPGTGGGCVFKGPFKDLVVTLGPVNLPIYGSYNATSAANPFADNPRCLKRDLNVESLQRFSTFRNTTELILYQKTIEWFQGTMQGEPPYLAPSLGVHGGGHNAIGGDPGSDPSTSPGDPSFYLHHAQVDRVYWIWQNLDWTNRQSIFGPVNLLNYPPGPNTTLEDYIPMEPLGKPVQIKSVINTVGGAPLCYVYI</sequence>
<evidence type="ECO:0000256" key="3">
    <source>
        <dbReference type="SAM" id="MobiDB-lite"/>
    </source>
</evidence>
<dbReference type="PROSITE" id="PS00498">
    <property type="entry name" value="TYROSINASE_2"/>
    <property type="match status" value="1"/>
</dbReference>
<evidence type="ECO:0000256" key="2">
    <source>
        <dbReference type="ARBA" id="ARBA00023002"/>
    </source>
</evidence>
<dbReference type="PANTHER" id="PTHR11474">
    <property type="entry name" value="TYROSINASE FAMILY MEMBER"/>
    <property type="match status" value="1"/>
</dbReference>
<evidence type="ECO:0000313" key="7">
    <source>
        <dbReference type="Proteomes" id="UP001286456"/>
    </source>
</evidence>
<feature type="signal peptide" evidence="4">
    <location>
        <begin position="1"/>
        <end position="18"/>
    </location>
</feature>
<dbReference type="GO" id="GO:0046872">
    <property type="term" value="F:metal ion binding"/>
    <property type="evidence" value="ECO:0007669"/>
    <property type="project" value="UniProtKB-KW"/>
</dbReference>
<dbReference type="EMBL" id="JAUEPO010000007">
    <property type="protein sequence ID" value="KAK3317672.1"/>
    <property type="molecule type" value="Genomic_DNA"/>
</dbReference>
<dbReference type="Pfam" id="PF00264">
    <property type="entry name" value="Tyrosinase"/>
    <property type="match status" value="1"/>
</dbReference>
<protein>
    <submittedName>
        <fullName evidence="6">Tyrosinase-like protein</fullName>
    </submittedName>
</protein>
<keyword evidence="2" id="KW-0560">Oxidoreductase</keyword>
<evidence type="ECO:0000256" key="1">
    <source>
        <dbReference type="ARBA" id="ARBA00022723"/>
    </source>
</evidence>
<dbReference type="GO" id="GO:0016491">
    <property type="term" value="F:oxidoreductase activity"/>
    <property type="evidence" value="ECO:0007669"/>
    <property type="project" value="UniProtKB-KW"/>
</dbReference>
<feature type="compositionally biased region" description="Low complexity" evidence="3">
    <location>
        <begin position="309"/>
        <end position="320"/>
    </location>
</feature>
<dbReference type="PRINTS" id="PR00092">
    <property type="entry name" value="TYROSINASE"/>
</dbReference>
<gene>
    <name evidence="6" type="ORF">B0T19DRAFT_295806</name>
</gene>
<reference evidence="6" key="2">
    <citation type="submission" date="2023-06" db="EMBL/GenBank/DDBJ databases">
        <authorList>
            <consortium name="Lawrence Berkeley National Laboratory"/>
            <person name="Haridas S."/>
            <person name="Hensen N."/>
            <person name="Bonometti L."/>
            <person name="Westerberg I."/>
            <person name="Brannstrom I.O."/>
            <person name="Guillou S."/>
            <person name="Cros-Aarteil S."/>
            <person name="Calhoun S."/>
            <person name="Kuo A."/>
            <person name="Mondo S."/>
            <person name="Pangilinan J."/>
            <person name="Riley R."/>
            <person name="Labutti K."/>
            <person name="Andreopoulos B."/>
            <person name="Lipzen A."/>
            <person name="Chen C."/>
            <person name="Yanf M."/>
            <person name="Daum C."/>
            <person name="Ng V."/>
            <person name="Clum A."/>
            <person name="Steindorff A."/>
            <person name="Ohm R."/>
            <person name="Martin F."/>
            <person name="Silar P."/>
            <person name="Natvig D."/>
            <person name="Lalanne C."/>
            <person name="Gautier V."/>
            <person name="Ament-Velasquez S.L."/>
            <person name="Kruys A."/>
            <person name="Hutchinson M.I."/>
            <person name="Powell A.J."/>
            <person name="Barry K."/>
            <person name="Miller A.N."/>
            <person name="Grigoriev I.V."/>
            <person name="Debuchy R."/>
            <person name="Gladieux P."/>
            <person name="Thoren M.H."/>
            <person name="Johannesson H."/>
        </authorList>
    </citation>
    <scope>NUCLEOTIDE SEQUENCE</scope>
    <source>
        <strain evidence="6">SMH4131-1</strain>
    </source>
</reference>
<name>A0AAE0M3B9_9PEZI</name>
<dbReference type="Proteomes" id="UP001286456">
    <property type="component" value="Unassembled WGS sequence"/>
</dbReference>
<feature type="region of interest" description="Disordered" evidence="3">
    <location>
        <begin position="300"/>
        <end position="320"/>
    </location>
</feature>
<keyword evidence="4" id="KW-0732">Signal</keyword>
<dbReference type="AlphaFoldDB" id="A0AAE0M3B9"/>
<proteinExistence type="predicted"/>
<comment type="caution">
    <text evidence="6">The sequence shown here is derived from an EMBL/GenBank/DDBJ whole genome shotgun (WGS) entry which is preliminary data.</text>
</comment>
<dbReference type="InterPro" id="IPR002227">
    <property type="entry name" value="Tyrosinase_Cu-bd"/>
</dbReference>
<evidence type="ECO:0000256" key="4">
    <source>
        <dbReference type="SAM" id="SignalP"/>
    </source>
</evidence>
<evidence type="ECO:0000313" key="6">
    <source>
        <dbReference type="EMBL" id="KAK3317672.1"/>
    </source>
</evidence>
<feature type="domain" description="Tyrosinase copper-binding" evidence="5">
    <location>
        <begin position="318"/>
        <end position="329"/>
    </location>
</feature>
<keyword evidence="7" id="KW-1185">Reference proteome</keyword>
<dbReference type="SUPFAM" id="SSF48056">
    <property type="entry name" value="Di-copper centre-containing domain"/>
    <property type="match status" value="1"/>
</dbReference>
<reference evidence="6" key="1">
    <citation type="journal article" date="2023" name="Mol. Phylogenet. Evol.">
        <title>Genome-scale phylogeny and comparative genomics of the fungal order Sordariales.</title>
        <authorList>
            <person name="Hensen N."/>
            <person name="Bonometti L."/>
            <person name="Westerberg I."/>
            <person name="Brannstrom I.O."/>
            <person name="Guillou S."/>
            <person name="Cros-Aarteil S."/>
            <person name="Calhoun S."/>
            <person name="Haridas S."/>
            <person name="Kuo A."/>
            <person name="Mondo S."/>
            <person name="Pangilinan J."/>
            <person name="Riley R."/>
            <person name="LaButti K."/>
            <person name="Andreopoulos B."/>
            <person name="Lipzen A."/>
            <person name="Chen C."/>
            <person name="Yan M."/>
            <person name="Daum C."/>
            <person name="Ng V."/>
            <person name="Clum A."/>
            <person name="Steindorff A."/>
            <person name="Ohm R.A."/>
            <person name="Martin F."/>
            <person name="Silar P."/>
            <person name="Natvig D.O."/>
            <person name="Lalanne C."/>
            <person name="Gautier V."/>
            <person name="Ament-Velasquez S.L."/>
            <person name="Kruys A."/>
            <person name="Hutchinson M.I."/>
            <person name="Powell A.J."/>
            <person name="Barry K."/>
            <person name="Miller A.N."/>
            <person name="Grigoriev I.V."/>
            <person name="Debuchy R."/>
            <person name="Gladieux P."/>
            <person name="Hiltunen Thoren M."/>
            <person name="Johannesson H."/>
        </authorList>
    </citation>
    <scope>NUCLEOTIDE SEQUENCE</scope>
    <source>
        <strain evidence="6">SMH4131-1</strain>
    </source>
</reference>
<feature type="chain" id="PRO_5041951557" evidence="4">
    <location>
        <begin position="19"/>
        <end position="395"/>
    </location>
</feature>
<keyword evidence="1" id="KW-0479">Metal-binding</keyword>
<dbReference type="Gene3D" id="1.10.1280.10">
    <property type="entry name" value="Di-copper center containing domain from catechol oxidase"/>
    <property type="match status" value="1"/>
</dbReference>
<dbReference type="InterPro" id="IPR050316">
    <property type="entry name" value="Tyrosinase/Hemocyanin"/>
</dbReference>